<dbReference type="OrthoDB" id="2619264at2"/>
<dbReference type="Proteomes" id="UP000272464">
    <property type="component" value="Unassembled WGS sequence"/>
</dbReference>
<proteinExistence type="predicted"/>
<comment type="caution">
    <text evidence="2">The sequence shown here is derived from an EMBL/GenBank/DDBJ whole genome shotgun (WGS) entry which is preliminary data.</text>
</comment>
<keyword evidence="1" id="KW-0472">Membrane</keyword>
<keyword evidence="3" id="KW-1185">Reference proteome</keyword>
<name>A0A3S1D7M0_9BACL</name>
<keyword evidence="1" id="KW-0812">Transmembrane</keyword>
<dbReference type="AlphaFoldDB" id="A0A3S1D7M0"/>
<reference evidence="2 3" key="1">
    <citation type="submission" date="2018-12" db="EMBL/GenBank/DDBJ databases">
        <authorList>
            <person name="Sun L."/>
            <person name="Chen Z."/>
        </authorList>
    </citation>
    <scope>NUCLEOTIDE SEQUENCE [LARGE SCALE GENOMIC DNA]</scope>
    <source>
        <strain evidence="2 3">3-5-3</strain>
    </source>
</reference>
<evidence type="ECO:0000313" key="3">
    <source>
        <dbReference type="Proteomes" id="UP000272464"/>
    </source>
</evidence>
<evidence type="ECO:0000313" key="2">
    <source>
        <dbReference type="EMBL" id="RUT29521.1"/>
    </source>
</evidence>
<keyword evidence="1" id="KW-1133">Transmembrane helix</keyword>
<evidence type="ECO:0000256" key="1">
    <source>
        <dbReference type="SAM" id="Phobius"/>
    </source>
</evidence>
<dbReference type="EMBL" id="RZNX01000006">
    <property type="protein sequence ID" value="RUT29521.1"/>
    <property type="molecule type" value="Genomic_DNA"/>
</dbReference>
<organism evidence="2 3">
    <name type="scientific">Paenibacillus zeisoli</name>
    <dbReference type="NCBI Taxonomy" id="2496267"/>
    <lineage>
        <taxon>Bacteria</taxon>
        <taxon>Bacillati</taxon>
        <taxon>Bacillota</taxon>
        <taxon>Bacilli</taxon>
        <taxon>Bacillales</taxon>
        <taxon>Paenibacillaceae</taxon>
        <taxon>Paenibacillus</taxon>
    </lineage>
</organism>
<accession>A0A3S1D7M0</accession>
<dbReference type="RefSeq" id="WP_127199905.1">
    <property type="nucleotide sequence ID" value="NZ_RZNX01000006.1"/>
</dbReference>
<sequence length="94" mass="10797">MMRQSKWKNVIYMLIALAMLIYALPMISFKPGAGWVSVFGMVWAAFAFLIIGAHLHFLLGVDAEKQRALDQIRKAKLMDWQRKWAGEKKESQGL</sequence>
<feature type="transmembrane region" description="Helical" evidence="1">
    <location>
        <begin position="12"/>
        <end position="29"/>
    </location>
</feature>
<gene>
    <name evidence="2" type="ORF">EJP77_14165</name>
</gene>
<protein>
    <submittedName>
        <fullName evidence="2">Uncharacterized protein</fullName>
    </submittedName>
</protein>
<feature type="transmembrane region" description="Helical" evidence="1">
    <location>
        <begin position="35"/>
        <end position="59"/>
    </location>
</feature>